<evidence type="ECO:0000313" key="2">
    <source>
        <dbReference type="EMBL" id="SIN67272.1"/>
    </source>
</evidence>
<dbReference type="AlphaFoldDB" id="A0A1N6D8Y9"/>
<dbReference type="Proteomes" id="UP000185192">
    <property type="component" value="Unassembled WGS sequence"/>
</dbReference>
<proteinExistence type="predicted"/>
<keyword evidence="3" id="KW-1185">Reference proteome</keyword>
<accession>A0A1N6D8Y9</accession>
<gene>
    <name evidence="2" type="ORF">SAMN02745824_1710</name>
</gene>
<evidence type="ECO:0000256" key="1">
    <source>
        <dbReference type="SAM" id="MobiDB-lite"/>
    </source>
</evidence>
<organism evidence="2 3">
    <name type="scientific">Parasphingorhabdus marina DSM 22363</name>
    <dbReference type="NCBI Taxonomy" id="1123272"/>
    <lineage>
        <taxon>Bacteria</taxon>
        <taxon>Pseudomonadati</taxon>
        <taxon>Pseudomonadota</taxon>
        <taxon>Alphaproteobacteria</taxon>
        <taxon>Sphingomonadales</taxon>
        <taxon>Sphingomonadaceae</taxon>
        <taxon>Parasphingorhabdus</taxon>
    </lineage>
</organism>
<name>A0A1N6D8Y9_9SPHN</name>
<evidence type="ECO:0000313" key="3">
    <source>
        <dbReference type="Proteomes" id="UP000185192"/>
    </source>
</evidence>
<feature type="region of interest" description="Disordered" evidence="1">
    <location>
        <begin position="94"/>
        <end position="118"/>
    </location>
</feature>
<feature type="compositionally biased region" description="Basic and acidic residues" evidence="1">
    <location>
        <begin position="106"/>
        <end position="118"/>
    </location>
</feature>
<reference evidence="3" key="1">
    <citation type="submission" date="2016-11" db="EMBL/GenBank/DDBJ databases">
        <authorList>
            <person name="Varghese N."/>
            <person name="Submissions S."/>
        </authorList>
    </citation>
    <scope>NUCLEOTIDE SEQUENCE [LARGE SCALE GENOMIC DNA]</scope>
    <source>
        <strain evidence="3">DSM 22363</strain>
    </source>
</reference>
<dbReference type="EMBL" id="FSQW01000001">
    <property type="protein sequence ID" value="SIN67272.1"/>
    <property type="molecule type" value="Genomic_DNA"/>
</dbReference>
<sequence length="118" mass="13805">MLRLLHRLKWARVWIDMADHVKARGCKHLFNSASAFHLLAYIISHRNVELILGYPIGSWIIFANRSGSCHMAGPRETARKKFTDHFLNHHRHFVNGGYQGHSRFGSTREQREQKHPHT</sequence>
<protein>
    <submittedName>
        <fullName evidence="2">Uncharacterized protein</fullName>
    </submittedName>
</protein>